<keyword evidence="2" id="KW-0548">Nucleotidyltransferase</keyword>
<accession>A0A1L3KLB2</accession>
<organism evidence="5">
    <name type="scientific">Beihai picobirna-like virus 11</name>
    <dbReference type="NCBI Taxonomy" id="1922516"/>
    <lineage>
        <taxon>Viruses</taxon>
        <taxon>Riboviria</taxon>
    </lineage>
</organism>
<evidence type="ECO:0000313" key="5">
    <source>
        <dbReference type="EMBL" id="APG78198.1"/>
    </source>
</evidence>
<dbReference type="CDD" id="cd23185">
    <property type="entry name" value="dsRNAv_Picobirnaviridae_RdRp"/>
    <property type="match status" value="1"/>
</dbReference>
<dbReference type="PROSITE" id="PS50507">
    <property type="entry name" value="RDRP_SSRNA_POS"/>
    <property type="match status" value="1"/>
</dbReference>
<name>A0A1L3KLB2_9VIRU</name>
<keyword evidence="3" id="KW-0693">Viral RNA replication</keyword>
<dbReference type="GO" id="GO:0003968">
    <property type="term" value="F:RNA-directed RNA polymerase activity"/>
    <property type="evidence" value="ECO:0007669"/>
    <property type="project" value="InterPro"/>
</dbReference>
<evidence type="ECO:0000256" key="3">
    <source>
        <dbReference type="ARBA" id="ARBA00022953"/>
    </source>
</evidence>
<keyword evidence="1" id="KW-0808">Transferase</keyword>
<dbReference type="GO" id="GO:0003723">
    <property type="term" value="F:RNA binding"/>
    <property type="evidence" value="ECO:0007669"/>
    <property type="project" value="InterPro"/>
</dbReference>
<dbReference type="Pfam" id="PF00680">
    <property type="entry name" value="RdRP_1"/>
    <property type="match status" value="1"/>
</dbReference>
<feature type="domain" description="RdRp catalytic" evidence="4">
    <location>
        <begin position="233"/>
        <end position="345"/>
    </location>
</feature>
<dbReference type="InterPro" id="IPR043502">
    <property type="entry name" value="DNA/RNA_pol_sf"/>
</dbReference>
<evidence type="ECO:0000259" key="4">
    <source>
        <dbReference type="PROSITE" id="PS50507"/>
    </source>
</evidence>
<dbReference type="GO" id="GO:0039694">
    <property type="term" value="P:viral RNA genome replication"/>
    <property type="evidence" value="ECO:0007669"/>
    <property type="project" value="InterPro"/>
</dbReference>
<evidence type="ECO:0000256" key="2">
    <source>
        <dbReference type="ARBA" id="ARBA00022695"/>
    </source>
</evidence>
<sequence length="495" mass="57039">MDKVYRSILAPLNLSAAAENGMTRNLERTSSGNDTTLYTPIGEAHDPKEILAKWDKIFNSKKDLLDPGLLGFEENNRSKYGPRSIAVPWDERSGSVYDSYKADECSKTLDIPRLGNRLRPLSEENALKYLKNTTSSGLPYLLKKGKVKPTLLQEQESLLKRKDPCALFTRTQENRKTRNVWCYPIADTLLEMQFYRPVLDYQKELPWRTAVTTPERVDAAVLQLMNHARAEDKFLVSIDFSAYDNTIKRTLIEHSFDYFRSLFQEGFHEQLDYIKERMITIGLVTPDGILSGDHGVPSGSTFTNEVDSVVQYLIASNYQNEILKYFQIQGDDGIYATNDPEKLFDHYKSFALNVNEDKSDRSKDYCLFLQKYYSYHYIDRGVVGGIYPTYRALNRLVYPERFVEFKEDLSGKDYFAIRTLSILENCKHHPLFREFVEFIMSLDKYSLIPSDQGLVGYVKFRTKQDGEDVNFSSHSYGNSTSIKSFASYQLIKSLS</sequence>
<protein>
    <submittedName>
        <fullName evidence="5">RdRp</fullName>
    </submittedName>
</protein>
<dbReference type="InterPro" id="IPR001205">
    <property type="entry name" value="RNA-dir_pol_C"/>
</dbReference>
<dbReference type="EMBL" id="KX884085">
    <property type="protein sequence ID" value="APG78198.1"/>
    <property type="molecule type" value="Genomic_RNA"/>
</dbReference>
<dbReference type="SUPFAM" id="SSF56672">
    <property type="entry name" value="DNA/RNA polymerases"/>
    <property type="match status" value="1"/>
</dbReference>
<reference evidence="5" key="1">
    <citation type="journal article" date="2016" name="Nature">
        <title>Redefining the invertebrate RNA virosphere.</title>
        <authorList>
            <person name="Shi M."/>
            <person name="Lin X.D."/>
            <person name="Tian J.H."/>
            <person name="Chen L.J."/>
            <person name="Chen X."/>
            <person name="Li C.X."/>
            <person name="Qin X.C."/>
            <person name="Li J."/>
            <person name="Cao J.P."/>
            <person name="Eden J.S."/>
            <person name="Buchmann J."/>
            <person name="Wang W."/>
            <person name="Xu J."/>
            <person name="Holmes E.C."/>
            <person name="Zhang Y.Z."/>
        </authorList>
    </citation>
    <scope>NUCLEOTIDE SEQUENCE</scope>
    <source>
        <strain evidence="5">BWBFG40030</strain>
    </source>
</reference>
<evidence type="ECO:0000256" key="1">
    <source>
        <dbReference type="ARBA" id="ARBA00022679"/>
    </source>
</evidence>
<dbReference type="GO" id="GO:0006351">
    <property type="term" value="P:DNA-templated transcription"/>
    <property type="evidence" value="ECO:0007669"/>
    <property type="project" value="InterPro"/>
</dbReference>
<dbReference type="InterPro" id="IPR007094">
    <property type="entry name" value="RNA-dir_pol_PSvirus"/>
</dbReference>
<proteinExistence type="predicted"/>